<dbReference type="PIRSF" id="PIRSF030780">
    <property type="entry name" value="Md_memb_hyd_prd"/>
    <property type="match status" value="1"/>
</dbReference>
<feature type="transmembrane region" description="Helical" evidence="1">
    <location>
        <begin position="66"/>
        <end position="87"/>
    </location>
</feature>
<dbReference type="RefSeq" id="WP_047449687.1">
    <property type="nucleotide sequence ID" value="NZ_CCEH01000032.1"/>
</dbReference>
<dbReference type="Pfam" id="PF04307">
    <property type="entry name" value="YdjM"/>
    <property type="match status" value="1"/>
</dbReference>
<organism evidence="2 3">
    <name type="scientific">Staphylococcus schweitzeri</name>
    <dbReference type="NCBI Taxonomy" id="1654388"/>
    <lineage>
        <taxon>Bacteria</taxon>
        <taxon>Bacillati</taxon>
        <taxon>Bacillota</taxon>
        <taxon>Bacilli</taxon>
        <taxon>Bacillales</taxon>
        <taxon>Staphylococcaceae</taxon>
        <taxon>Staphylococcus</taxon>
    </lineage>
</organism>
<dbReference type="PANTHER" id="PTHR35531">
    <property type="entry name" value="INNER MEMBRANE PROTEIN YBCI-RELATED"/>
    <property type="match status" value="1"/>
</dbReference>
<evidence type="ECO:0000256" key="1">
    <source>
        <dbReference type="SAM" id="Phobius"/>
    </source>
</evidence>
<dbReference type="InterPro" id="IPR007404">
    <property type="entry name" value="YdjM-like"/>
</dbReference>
<dbReference type="AlphaFoldDB" id="A0A077ULP5"/>
<feature type="transmembrane region" description="Helical" evidence="1">
    <location>
        <begin position="132"/>
        <end position="155"/>
    </location>
</feature>
<sequence>MTGKTHASCGMLVGAITTQYFQTDIFSSVTIIILATIASLLPDICHTQSKIGRRFKLVSFFIRLIFGHRTFTHSILFIAIITFLLHIIQTPSYYMVAIIIGLLSHVILDMMTPKGVKLFYPLPFNVRSPIQFKTGGFVDLSLATALMVGTVYVLFQPFINDIISNWNNKIFK</sequence>
<dbReference type="Proteomes" id="UP000044616">
    <property type="component" value="Unassembled WGS sequence"/>
</dbReference>
<gene>
    <name evidence="2" type="primary">ydjM</name>
    <name evidence="2" type="ORF">ERS140147_02504</name>
</gene>
<feature type="transmembrane region" description="Helical" evidence="1">
    <location>
        <begin position="25"/>
        <end position="45"/>
    </location>
</feature>
<proteinExistence type="predicted"/>
<feature type="transmembrane region" description="Helical" evidence="1">
    <location>
        <begin position="93"/>
        <end position="111"/>
    </location>
</feature>
<dbReference type="InterPro" id="IPR016956">
    <property type="entry name" value="YdjM"/>
</dbReference>
<dbReference type="EMBL" id="CCEH01000032">
    <property type="protein sequence ID" value="CDR29299.1"/>
    <property type="molecule type" value="Genomic_DNA"/>
</dbReference>
<accession>A0A077ULP5</accession>
<keyword evidence="1" id="KW-1133">Transmembrane helix</keyword>
<reference evidence="2 3" key="1">
    <citation type="submission" date="2014-05" db="EMBL/GenBank/DDBJ databases">
        <authorList>
            <person name="Aslett A.Martin."/>
            <person name="De Silva Nishadi"/>
        </authorList>
    </citation>
    <scope>NUCLEOTIDE SEQUENCE [LARGE SCALE GENOMIC DNA]</scope>
</reference>
<keyword evidence="1" id="KW-0472">Membrane</keyword>
<name>A0A077ULP5_9STAP</name>
<dbReference type="PANTHER" id="PTHR35531:SF1">
    <property type="entry name" value="INNER MEMBRANE PROTEIN YBCI-RELATED"/>
    <property type="match status" value="1"/>
</dbReference>
<keyword evidence="1" id="KW-0812">Transmembrane</keyword>
<evidence type="ECO:0000313" key="2">
    <source>
        <dbReference type="EMBL" id="CDR29299.1"/>
    </source>
</evidence>
<evidence type="ECO:0000313" key="3">
    <source>
        <dbReference type="Proteomes" id="UP000044616"/>
    </source>
</evidence>
<protein>
    <submittedName>
        <fullName evidence="2">Membrane protein</fullName>
    </submittedName>
</protein>